<name>A0AA42UEZ9_AERCA</name>
<gene>
    <name evidence="1" type="ORF">N5I20_15730</name>
</gene>
<organism evidence="1 2">
    <name type="scientific">Aeromonas caviae</name>
    <name type="common">Aeromonas punctata</name>
    <dbReference type="NCBI Taxonomy" id="648"/>
    <lineage>
        <taxon>Bacteria</taxon>
        <taxon>Pseudomonadati</taxon>
        <taxon>Pseudomonadota</taxon>
        <taxon>Gammaproteobacteria</taxon>
        <taxon>Aeromonadales</taxon>
        <taxon>Aeromonadaceae</taxon>
        <taxon>Aeromonas</taxon>
    </lineage>
</organism>
<accession>A0AA42UEZ9</accession>
<dbReference type="EMBL" id="JAOCIZ010000067">
    <property type="protein sequence ID" value="MDH1506503.1"/>
    <property type="molecule type" value="Genomic_DNA"/>
</dbReference>
<sequence>MNNVTVTTLPFEIAPSPIMFYMDYGIKESGKTLTVSYLADDEDGENPVMYCDGMGAIFTSHRNARRSEHERMQEALALDSSWDPDLSLLESGAPELAFRKAWIAAAKQHVEFMVWADETGRRSNPDEAYYHRRASAFWRECGRSGIGGVSIWHFAFSESVAHEVWADLREQGVIGAKDSVMLDCYEHGGQSWSISGTGTQCRWDTSRGAGVWVPDADCIAAIELQKAVYAFGDINKVRGSWQVSLDASDTTRSFSTEEQAYLWLSIYAEGKKVTKKMLATGRDRAHYHICRGVLDQYNAWLAGECYGVVVATFSNVGTEAEPEWELEGSDETWGYIGSDSTAAMLPTVLN</sequence>
<protein>
    <submittedName>
        <fullName evidence="1">Uncharacterized protein</fullName>
    </submittedName>
</protein>
<dbReference type="AlphaFoldDB" id="A0AA42UEZ9"/>
<proteinExistence type="predicted"/>
<dbReference type="Proteomes" id="UP001161704">
    <property type="component" value="Unassembled WGS sequence"/>
</dbReference>
<reference evidence="1" key="1">
    <citation type="submission" date="2022-09" db="EMBL/GenBank/DDBJ databases">
        <title>Intensive care unit water sources are persistently colonized with multi-drug resistant bacteria and are the site of extensive horizontal gene transfer of antibiotic resistance genes.</title>
        <authorList>
            <person name="Diorio-Toth L."/>
        </authorList>
    </citation>
    <scope>NUCLEOTIDE SEQUENCE</scope>
    <source>
        <strain evidence="1">GD03710</strain>
    </source>
</reference>
<comment type="caution">
    <text evidence="1">The sequence shown here is derived from an EMBL/GenBank/DDBJ whole genome shotgun (WGS) entry which is preliminary data.</text>
</comment>
<evidence type="ECO:0000313" key="2">
    <source>
        <dbReference type="Proteomes" id="UP001161704"/>
    </source>
</evidence>
<dbReference type="RefSeq" id="WP_279963590.1">
    <property type="nucleotide sequence ID" value="NZ_JAOCFK010000060.1"/>
</dbReference>
<evidence type="ECO:0000313" key="1">
    <source>
        <dbReference type="EMBL" id="MDH1506503.1"/>
    </source>
</evidence>